<dbReference type="AlphaFoldDB" id="A0AAC9Z897"/>
<evidence type="ECO:0000313" key="3">
    <source>
        <dbReference type="Proteomes" id="UP000217545"/>
    </source>
</evidence>
<evidence type="ECO:0000256" key="1">
    <source>
        <dbReference type="SAM" id="MobiDB-lite"/>
    </source>
</evidence>
<dbReference type="InterPro" id="IPR006448">
    <property type="entry name" value="Phage_term_ssu_P27"/>
</dbReference>
<dbReference type="RefSeq" id="WP_024097202.1">
    <property type="nucleotide sequence ID" value="NZ_CP010588.1"/>
</dbReference>
<dbReference type="EMBL" id="CP010784">
    <property type="protein sequence ID" value="ATF05836.1"/>
    <property type="molecule type" value="Genomic_DNA"/>
</dbReference>
<gene>
    <name evidence="2" type="ORF">PhaeoP63_01761</name>
</gene>
<evidence type="ECO:0000313" key="2">
    <source>
        <dbReference type="EMBL" id="ATF05836.1"/>
    </source>
</evidence>
<sequence length="135" mass="14925">MAQIPRPRYGDIFAGHDEGGSIAEQACVLWEEYKADLEARGLWNRARARTLDRLVRMTAEYLHYQPLAVANGPVRDSKDGGQYADMLWSQVKNMADQIAKLEKSLTLTPESVGAKTEAPLKPAAKTPADEFLGAH</sequence>
<name>A0AAC9Z897_9RHOB</name>
<accession>A0AAC9Z897</accession>
<dbReference type="Pfam" id="PF05119">
    <property type="entry name" value="Terminase_4"/>
    <property type="match status" value="1"/>
</dbReference>
<organism evidence="2 3">
    <name type="scientific">Phaeobacter gallaeciensis</name>
    <dbReference type="NCBI Taxonomy" id="60890"/>
    <lineage>
        <taxon>Bacteria</taxon>
        <taxon>Pseudomonadati</taxon>
        <taxon>Pseudomonadota</taxon>
        <taxon>Alphaproteobacteria</taxon>
        <taxon>Rhodobacterales</taxon>
        <taxon>Roseobacteraceae</taxon>
        <taxon>Phaeobacter</taxon>
    </lineage>
</organism>
<dbReference type="Proteomes" id="UP000217545">
    <property type="component" value="Chromosome"/>
</dbReference>
<feature type="region of interest" description="Disordered" evidence="1">
    <location>
        <begin position="110"/>
        <end position="135"/>
    </location>
</feature>
<dbReference type="GeneID" id="31846168"/>
<reference evidence="2 3" key="1">
    <citation type="journal article" date="2017" name="Front. Microbiol.">
        <title>Phaeobacter piscinae sp. nov., a species of the Roseobacter group and potential aquaculture probiont.</title>
        <authorList>
            <person name="Sonnenschein E.C."/>
            <person name="Phippen C.B.W."/>
            <person name="Nielsen K.F."/>
            <person name="Mateiu R.V."/>
            <person name="Melchiorsen J."/>
            <person name="Gram L."/>
            <person name="Overmann J."/>
            <person name="Freese H.M."/>
        </authorList>
    </citation>
    <scope>NUCLEOTIDE SEQUENCE [LARGE SCALE GENOMIC DNA]</scope>
    <source>
        <strain evidence="2 3">P63</strain>
    </source>
</reference>
<proteinExistence type="predicted"/>
<protein>
    <submittedName>
        <fullName evidence="2">Phage terminase, small subunit</fullName>
    </submittedName>
</protein>